<protein>
    <submittedName>
        <fullName evidence="1">Uncharacterized protein</fullName>
    </submittedName>
</protein>
<dbReference type="EMBL" id="OX597818">
    <property type="protein sequence ID" value="CAI9722343.1"/>
    <property type="molecule type" value="Genomic_DNA"/>
</dbReference>
<proteinExistence type="predicted"/>
<name>A0AA36AU47_OCTVU</name>
<dbReference type="Proteomes" id="UP001162480">
    <property type="component" value="Chromosome 5"/>
</dbReference>
<gene>
    <name evidence="1" type="ORF">OCTVUL_1B025868</name>
</gene>
<organism evidence="1 2">
    <name type="scientific">Octopus vulgaris</name>
    <name type="common">Common octopus</name>
    <dbReference type="NCBI Taxonomy" id="6645"/>
    <lineage>
        <taxon>Eukaryota</taxon>
        <taxon>Metazoa</taxon>
        <taxon>Spiralia</taxon>
        <taxon>Lophotrochozoa</taxon>
        <taxon>Mollusca</taxon>
        <taxon>Cephalopoda</taxon>
        <taxon>Coleoidea</taxon>
        <taxon>Octopodiformes</taxon>
        <taxon>Octopoda</taxon>
        <taxon>Incirrata</taxon>
        <taxon>Octopodidae</taxon>
        <taxon>Octopus</taxon>
    </lineage>
</organism>
<accession>A0AA36AU47</accession>
<keyword evidence="2" id="KW-1185">Reference proteome</keyword>
<evidence type="ECO:0000313" key="2">
    <source>
        <dbReference type="Proteomes" id="UP001162480"/>
    </source>
</evidence>
<dbReference type="AlphaFoldDB" id="A0AA36AU47"/>
<sequence length="72" mass="8378">MLARSHPCIVISMVSKSSVNSTLRHASYTRNSCSRTDILAYLKKQMILLAYHWLENITKTHKAIYKPYEVKH</sequence>
<reference evidence="1" key="1">
    <citation type="submission" date="2023-08" db="EMBL/GenBank/DDBJ databases">
        <authorList>
            <person name="Alioto T."/>
            <person name="Alioto T."/>
            <person name="Gomez Garrido J."/>
        </authorList>
    </citation>
    <scope>NUCLEOTIDE SEQUENCE</scope>
</reference>
<evidence type="ECO:0000313" key="1">
    <source>
        <dbReference type="EMBL" id="CAI9722343.1"/>
    </source>
</evidence>